<dbReference type="Proteomes" id="UP000025241">
    <property type="component" value="Chromosome I"/>
</dbReference>
<dbReference type="RefSeq" id="WP_043251354.1">
    <property type="nucleotide sequence ID" value="NZ_HG322950.1"/>
</dbReference>
<feature type="chain" id="PRO_5001533129" evidence="1">
    <location>
        <begin position="22"/>
        <end position="160"/>
    </location>
</feature>
<evidence type="ECO:0000313" key="2">
    <source>
        <dbReference type="EMBL" id="CDF83401.1"/>
    </source>
</evidence>
<accession>A0A024HEV8</accession>
<protein>
    <submittedName>
        <fullName evidence="2">Hypothetical secreted protein</fullName>
    </submittedName>
</protein>
<evidence type="ECO:0000256" key="1">
    <source>
        <dbReference type="SAM" id="SignalP"/>
    </source>
</evidence>
<dbReference type="HOGENOM" id="CLU_1650674_0_0_6"/>
<dbReference type="AlphaFoldDB" id="A0A024HEV8"/>
<gene>
    <name evidence="2" type="ORF">PKB_2054</name>
</gene>
<name>A0A024HEV8_PSEKB</name>
<dbReference type="PATRIC" id="fig|1301098.3.peg.2045"/>
<evidence type="ECO:0000313" key="3">
    <source>
        <dbReference type="Proteomes" id="UP000025241"/>
    </source>
</evidence>
<dbReference type="EMBL" id="HG322950">
    <property type="protein sequence ID" value="CDF83401.1"/>
    <property type="molecule type" value="Genomic_DNA"/>
</dbReference>
<organism evidence="2 3">
    <name type="scientific">Pseudomonas knackmussii (strain DSM 6978 / CCUG 54928 / LMG 23759 / B13)</name>
    <dbReference type="NCBI Taxonomy" id="1301098"/>
    <lineage>
        <taxon>Bacteria</taxon>
        <taxon>Pseudomonadati</taxon>
        <taxon>Pseudomonadota</taxon>
        <taxon>Gammaproteobacteria</taxon>
        <taxon>Pseudomonadales</taxon>
        <taxon>Pseudomonadaceae</taxon>
        <taxon>Pseudomonas</taxon>
    </lineage>
</organism>
<reference evidence="2 3" key="1">
    <citation type="submission" date="2013-03" db="EMBL/GenBank/DDBJ databases">
        <authorList>
            <person name="Linke B."/>
        </authorList>
    </citation>
    <scope>NUCLEOTIDE SEQUENCE [LARGE SCALE GENOMIC DNA]</scope>
    <source>
        <strain evidence="2 3">B13</strain>
    </source>
</reference>
<keyword evidence="3" id="KW-1185">Reference proteome</keyword>
<dbReference type="KEGG" id="pkc:PKB_2054"/>
<proteinExistence type="predicted"/>
<reference evidence="2 3" key="2">
    <citation type="submission" date="2014-05" db="EMBL/GenBank/DDBJ databases">
        <title>Genome sequence of the 3-chlorobenzoate degrading bacterium Pseudomonas knackmussii B13 shows multiple evidence for horizontal gene transfer.</title>
        <authorList>
            <person name="Miyazaki R."/>
            <person name="Bertelli C."/>
            <person name="Falquet L."/>
            <person name="Robinson-Rechavi M."/>
            <person name="Gharib W."/>
            <person name="Roy S."/>
            <person name="Van der Meer J.R."/>
        </authorList>
    </citation>
    <scope>NUCLEOTIDE SEQUENCE [LARGE SCALE GENOMIC DNA]</scope>
    <source>
        <strain evidence="2 3">B13</strain>
    </source>
</reference>
<feature type="signal peptide" evidence="1">
    <location>
        <begin position="1"/>
        <end position="21"/>
    </location>
</feature>
<sequence length="160" mass="17375">MKRTLYVAAAGLLLLAPWALHQLTAAQPSICSGESELFARSSRGAIHYHGSMTYSPKRQGRALMRFVGDFDVGDGRHYHVNRTAEVRSEVVDGEARLVTLSASRSFADDAPDDLVRRYVHPALETGAQYDVKLFDLAAGTLASGSELSPRNVCLIRAADA</sequence>
<keyword evidence="1" id="KW-0732">Signal</keyword>